<sequence>MEILLEPTSNKLMVTPTKPGRMTKPYSSHCFMANCFNAENLNIEVKDTVAYNKDPITIKLNLDVSAYRTEIGLRVLVCAGVSGEGSGSMWSSGGVVRKQGRGGYRLGGKMGYRNSTSNVCDRDELVWEILHSWSLVLVGTFCESPYWVNSFGKWHK</sequence>
<comment type="caution">
    <text evidence="1">The sequence shown here is derived from an EMBL/GenBank/DDBJ whole genome shotgun (WGS) entry which is preliminary data.</text>
</comment>
<accession>A0A6L2L0Z0</accession>
<gene>
    <name evidence="1" type="ORF">Tci_026455</name>
</gene>
<proteinExistence type="predicted"/>
<protein>
    <submittedName>
        <fullName evidence="1">Uncharacterized protein</fullName>
    </submittedName>
</protein>
<evidence type="ECO:0000313" key="1">
    <source>
        <dbReference type="EMBL" id="GEU54477.1"/>
    </source>
</evidence>
<reference evidence="1" key="1">
    <citation type="journal article" date="2019" name="Sci. Rep.">
        <title>Draft genome of Tanacetum cinerariifolium, the natural source of mosquito coil.</title>
        <authorList>
            <person name="Yamashiro T."/>
            <person name="Shiraishi A."/>
            <person name="Satake H."/>
            <person name="Nakayama K."/>
        </authorList>
    </citation>
    <scope>NUCLEOTIDE SEQUENCE</scope>
</reference>
<name>A0A6L2L0Z0_TANCI</name>
<dbReference type="AlphaFoldDB" id="A0A6L2L0Z0"/>
<dbReference type="EMBL" id="BKCJ010003338">
    <property type="protein sequence ID" value="GEU54477.1"/>
    <property type="molecule type" value="Genomic_DNA"/>
</dbReference>
<organism evidence="1">
    <name type="scientific">Tanacetum cinerariifolium</name>
    <name type="common">Dalmatian daisy</name>
    <name type="synonym">Chrysanthemum cinerariifolium</name>
    <dbReference type="NCBI Taxonomy" id="118510"/>
    <lineage>
        <taxon>Eukaryota</taxon>
        <taxon>Viridiplantae</taxon>
        <taxon>Streptophyta</taxon>
        <taxon>Embryophyta</taxon>
        <taxon>Tracheophyta</taxon>
        <taxon>Spermatophyta</taxon>
        <taxon>Magnoliopsida</taxon>
        <taxon>eudicotyledons</taxon>
        <taxon>Gunneridae</taxon>
        <taxon>Pentapetalae</taxon>
        <taxon>asterids</taxon>
        <taxon>campanulids</taxon>
        <taxon>Asterales</taxon>
        <taxon>Asteraceae</taxon>
        <taxon>Asteroideae</taxon>
        <taxon>Anthemideae</taxon>
        <taxon>Anthemidinae</taxon>
        <taxon>Tanacetum</taxon>
    </lineage>
</organism>